<dbReference type="PROSITE" id="PS51257">
    <property type="entry name" value="PROKAR_LIPOPROTEIN"/>
    <property type="match status" value="1"/>
</dbReference>
<dbReference type="Proteomes" id="UP000243887">
    <property type="component" value="Unassembled WGS sequence"/>
</dbReference>
<accession>A0A1I3RZR7</accession>
<sequence>MYSLKINHLFLIQSILVLTVLSSCSKKFDDEDYSAYFRGEIVNPTSNYVLFCKDEIVLDTLYLDENNQFIKKFDSLTPGMYIYRHNPEYQYVFFEKNDSLNLRLNTRDFDHSIIYSGRGEQKNNFLMQLNTKNLVDRNKLYEYYDASVPDFIRRTDSAHAARTTFYLRNKASINWSPDFDLYAKTMLDLHFFSQREIYPVAHLVRNNEDIRKDLPFDYYDFRKRINFNNEKLIDFSSFTRYLGVMLSSEVEQTEIEFDSETSFDKNIEKLNIIDTLIQNEKVKNTILDKIAFIYLLDDQNIVNNELFLNRYFEISTDKNQHNEILKIRNAIQNLKLEKRLPEAPLVDTNNKYVSINNLINKPTLIFFWTKNAIDHSDASHRRALLIAQQNPNLQIIAISIDADHIGWVNHINNHRPNTILELRTTNFQTLKDLWIINKIQRAISLNSDGTIHNPFVNIFDTNIIEKLSTAN</sequence>
<evidence type="ECO:0000313" key="3">
    <source>
        <dbReference type="Proteomes" id="UP000243887"/>
    </source>
</evidence>
<dbReference type="Pfam" id="PF13905">
    <property type="entry name" value="Thioredoxin_8"/>
    <property type="match status" value="1"/>
</dbReference>
<organism evidence="2 3">
    <name type="scientific">Myroides guanonis</name>
    <dbReference type="NCBI Taxonomy" id="1150112"/>
    <lineage>
        <taxon>Bacteria</taxon>
        <taxon>Pseudomonadati</taxon>
        <taxon>Bacteroidota</taxon>
        <taxon>Flavobacteriia</taxon>
        <taxon>Flavobacteriales</taxon>
        <taxon>Flavobacteriaceae</taxon>
        <taxon>Myroides</taxon>
    </lineage>
</organism>
<feature type="domain" description="Thioredoxin-like fold" evidence="1">
    <location>
        <begin position="360"/>
        <end position="451"/>
    </location>
</feature>
<evidence type="ECO:0000259" key="1">
    <source>
        <dbReference type="Pfam" id="PF13905"/>
    </source>
</evidence>
<name>A0A1I3RZR7_9FLAO</name>
<gene>
    <name evidence="2" type="ORF">SAMN04487893_10958</name>
</gene>
<dbReference type="STRING" id="1150112.SAMN04487893_10958"/>
<dbReference type="EMBL" id="FORU01000009">
    <property type="protein sequence ID" value="SFJ51432.1"/>
    <property type="molecule type" value="Genomic_DNA"/>
</dbReference>
<dbReference type="InterPro" id="IPR036249">
    <property type="entry name" value="Thioredoxin-like_sf"/>
</dbReference>
<dbReference type="OrthoDB" id="1146847at2"/>
<reference evidence="3" key="1">
    <citation type="submission" date="2016-10" db="EMBL/GenBank/DDBJ databases">
        <authorList>
            <person name="Varghese N."/>
            <person name="Submissions S."/>
        </authorList>
    </citation>
    <scope>NUCLEOTIDE SEQUENCE [LARGE SCALE GENOMIC DNA]</scope>
    <source>
        <strain evidence="3">DSM 26542</strain>
    </source>
</reference>
<proteinExistence type="predicted"/>
<keyword evidence="3" id="KW-1185">Reference proteome</keyword>
<dbReference type="AlphaFoldDB" id="A0A1I3RZR7"/>
<protein>
    <recommendedName>
        <fullName evidence="1">Thioredoxin-like fold domain-containing protein</fullName>
    </recommendedName>
</protein>
<dbReference type="SUPFAM" id="SSF52833">
    <property type="entry name" value="Thioredoxin-like"/>
    <property type="match status" value="1"/>
</dbReference>
<dbReference type="Gene3D" id="3.40.30.10">
    <property type="entry name" value="Glutaredoxin"/>
    <property type="match status" value="1"/>
</dbReference>
<dbReference type="InterPro" id="IPR012336">
    <property type="entry name" value="Thioredoxin-like_fold"/>
</dbReference>
<evidence type="ECO:0000313" key="2">
    <source>
        <dbReference type="EMBL" id="SFJ51432.1"/>
    </source>
</evidence>
<dbReference type="RefSeq" id="WP_090679450.1">
    <property type="nucleotide sequence ID" value="NZ_FORU01000009.1"/>
</dbReference>